<protein>
    <submittedName>
        <fullName evidence="1">Uncharacterized protein</fullName>
    </submittedName>
</protein>
<evidence type="ECO:0000313" key="2">
    <source>
        <dbReference type="Proteomes" id="UP000528185"/>
    </source>
</evidence>
<evidence type="ECO:0000313" key="1">
    <source>
        <dbReference type="EMBL" id="CAD0211167.1"/>
    </source>
</evidence>
<dbReference type="EMBL" id="CAICSX020000001">
    <property type="protein sequence ID" value="CAD0211167.1"/>
    <property type="molecule type" value="Genomic_DNA"/>
</dbReference>
<comment type="caution">
    <text evidence="1">The sequence shown here is derived from an EMBL/GenBank/DDBJ whole genome shotgun (WGS) entry which is preliminary data.</text>
</comment>
<organism evidence="1 2">
    <name type="scientific">Rhizobium rhizogenes</name>
    <name type="common">Agrobacterium rhizogenes</name>
    <dbReference type="NCBI Taxonomy" id="359"/>
    <lineage>
        <taxon>Bacteria</taxon>
        <taxon>Pseudomonadati</taxon>
        <taxon>Pseudomonadota</taxon>
        <taxon>Alphaproteobacteria</taxon>
        <taxon>Hyphomicrobiales</taxon>
        <taxon>Rhizobiaceae</taxon>
        <taxon>Rhizobium/Agrobacterium group</taxon>
        <taxon>Rhizobium</taxon>
    </lineage>
</organism>
<dbReference type="KEGG" id="aro:B0909_05725"/>
<gene>
    <name evidence="1" type="ORF">AGRHK599_LOCUS1192</name>
</gene>
<proteinExistence type="predicted"/>
<dbReference type="Proteomes" id="UP000528185">
    <property type="component" value="Unassembled WGS sequence"/>
</dbReference>
<name>A0AAN2A1J8_RHIRH</name>
<dbReference type="RefSeq" id="WP_065115642.1">
    <property type="nucleotide sequence ID" value="NZ_CAICSX020000001.1"/>
</dbReference>
<accession>A0AAN2A1J8</accession>
<sequence length="165" mass="18315">MSGFQELIDAEFEHNNDGEEFVANVYYGVFDADGFPTAFYCSSLHGATVPADATIITDEQWKEFVDNAGFRKWVDGEVVEYAPPVAPEPATVVYSVDLWSRMTDAEANQVGAEMEQQPFRIRRIFESAGSYRSNHELWPLLQQIATTLFGAERAGEILAPSAVAP</sequence>
<dbReference type="AlphaFoldDB" id="A0AAN2A1J8"/>
<reference evidence="1 2" key="1">
    <citation type="submission" date="2020-06" db="EMBL/GenBank/DDBJ databases">
        <authorList>
            <person name="De Coninck B."/>
            <person name="Ibrahim H."/>
        </authorList>
    </citation>
    <scope>NUCLEOTIDE SEQUENCE [LARGE SCALE GENOMIC DNA]</scope>
    <source>
        <strain evidence="1">Ag_rhizogenes_K599</strain>
    </source>
</reference>